<reference evidence="1 2" key="1">
    <citation type="submission" date="2020-02" db="EMBL/GenBank/DDBJ databases">
        <authorList>
            <person name="Zheng R.K."/>
            <person name="Sun C.M."/>
        </authorList>
    </citation>
    <scope>NUCLEOTIDE SEQUENCE [LARGE SCALE GENOMIC DNA]</scope>
    <source>
        <strain evidence="2">rifampicinis</strain>
    </source>
</reference>
<dbReference type="Proteomes" id="UP000594468">
    <property type="component" value="Chromosome"/>
</dbReference>
<dbReference type="AlphaFoldDB" id="A0A7S8E9B3"/>
<protein>
    <recommendedName>
        <fullName evidence="3">STAS/SEC14 domain-containing protein</fullName>
    </recommendedName>
</protein>
<organism evidence="1 2">
    <name type="scientific">Phototrophicus methaneseepsis</name>
    <dbReference type="NCBI Taxonomy" id="2710758"/>
    <lineage>
        <taxon>Bacteria</taxon>
        <taxon>Bacillati</taxon>
        <taxon>Chloroflexota</taxon>
        <taxon>Candidatus Thermofontia</taxon>
        <taxon>Phototrophicales</taxon>
        <taxon>Phototrophicaceae</taxon>
        <taxon>Phototrophicus</taxon>
    </lineage>
</organism>
<accession>A0A7S8E9B3</accession>
<proteinExistence type="predicted"/>
<keyword evidence="2" id="KW-1185">Reference proteome</keyword>
<gene>
    <name evidence="1" type="ORF">G4Y79_24290</name>
</gene>
<dbReference type="RefSeq" id="WP_195170835.1">
    <property type="nucleotide sequence ID" value="NZ_CP062983.1"/>
</dbReference>
<evidence type="ECO:0008006" key="3">
    <source>
        <dbReference type="Google" id="ProtNLM"/>
    </source>
</evidence>
<name>A0A7S8E9B3_9CHLR</name>
<evidence type="ECO:0000313" key="1">
    <source>
        <dbReference type="EMBL" id="QPC82766.1"/>
    </source>
</evidence>
<sequence length="136" mass="15550">MPVKVTRDPELPLLMATLTGEVVVEDIVEIFRRSEELMTPEDDELFRITYVGDAHTTFPEMFKAIQNATLKSGASILDQRIHTIFVGSSTWITFARNAMLQRGLEIPAFENMAMAMEYIHWRLDEATMRKQASKAQ</sequence>
<dbReference type="KEGG" id="pmet:G4Y79_24290"/>
<dbReference type="EMBL" id="CP062983">
    <property type="protein sequence ID" value="QPC82766.1"/>
    <property type="molecule type" value="Genomic_DNA"/>
</dbReference>
<evidence type="ECO:0000313" key="2">
    <source>
        <dbReference type="Proteomes" id="UP000594468"/>
    </source>
</evidence>